<feature type="transmembrane region" description="Helical" evidence="1">
    <location>
        <begin position="37"/>
        <end position="62"/>
    </location>
</feature>
<evidence type="ECO:0000313" key="4">
    <source>
        <dbReference type="WBParaSite" id="TCLT_0000334201-mRNA-1"/>
    </source>
</evidence>
<evidence type="ECO:0000313" key="2">
    <source>
        <dbReference type="EMBL" id="VDM99754.1"/>
    </source>
</evidence>
<dbReference type="WBParaSite" id="TCLT_0000334201-mRNA-1">
    <property type="protein sequence ID" value="TCLT_0000334201-mRNA-1"/>
    <property type="gene ID" value="TCLT_0000334201"/>
</dbReference>
<reference evidence="2 3" key="2">
    <citation type="submission" date="2018-11" db="EMBL/GenBank/DDBJ databases">
        <authorList>
            <consortium name="Pathogen Informatics"/>
        </authorList>
    </citation>
    <scope>NUCLEOTIDE SEQUENCE [LARGE SCALE GENOMIC DNA]</scope>
</reference>
<name>A0A0N5CSY5_THECL</name>
<keyword evidence="1" id="KW-1133">Transmembrane helix</keyword>
<proteinExistence type="predicted"/>
<reference evidence="4" key="1">
    <citation type="submission" date="2017-02" db="UniProtKB">
        <authorList>
            <consortium name="WormBaseParasite"/>
        </authorList>
    </citation>
    <scope>IDENTIFICATION</scope>
</reference>
<sequence length="130" mass="14676">MTDAKIFGIICLSLSIACFPNTAEFKCALNIYSIKHIFLVICVNACLLITTTTLTLCHLFNIPEASYRFSLALVEKFHVLIAFMLYGIGMEVIFVSIPPNKIILPWMIQLKIIESKRFGKSKSEQLKSNN</sequence>
<evidence type="ECO:0000313" key="3">
    <source>
        <dbReference type="Proteomes" id="UP000276776"/>
    </source>
</evidence>
<keyword evidence="3" id="KW-1185">Reference proteome</keyword>
<gene>
    <name evidence="2" type="ORF">TCLT_LOCUS3336</name>
</gene>
<organism evidence="4">
    <name type="scientific">Thelazia callipaeda</name>
    <name type="common">Oriental eyeworm</name>
    <name type="synonym">Parasitic nematode</name>
    <dbReference type="NCBI Taxonomy" id="103827"/>
    <lineage>
        <taxon>Eukaryota</taxon>
        <taxon>Metazoa</taxon>
        <taxon>Ecdysozoa</taxon>
        <taxon>Nematoda</taxon>
        <taxon>Chromadorea</taxon>
        <taxon>Rhabditida</taxon>
        <taxon>Spirurina</taxon>
        <taxon>Spiruromorpha</taxon>
        <taxon>Thelazioidea</taxon>
        <taxon>Thelaziidae</taxon>
        <taxon>Thelazia</taxon>
    </lineage>
</organism>
<protein>
    <submittedName>
        <fullName evidence="4">G-protein coupled receptors family 1 profile domain-containing protein</fullName>
    </submittedName>
</protein>
<feature type="transmembrane region" description="Helical" evidence="1">
    <location>
        <begin position="77"/>
        <end position="97"/>
    </location>
</feature>
<evidence type="ECO:0000256" key="1">
    <source>
        <dbReference type="SAM" id="Phobius"/>
    </source>
</evidence>
<dbReference type="PROSITE" id="PS51257">
    <property type="entry name" value="PROKAR_LIPOPROTEIN"/>
    <property type="match status" value="1"/>
</dbReference>
<dbReference type="EMBL" id="UYYF01001303">
    <property type="protein sequence ID" value="VDM99754.1"/>
    <property type="molecule type" value="Genomic_DNA"/>
</dbReference>
<dbReference type="AlphaFoldDB" id="A0A0N5CSY5"/>
<keyword evidence="1" id="KW-0812">Transmembrane</keyword>
<keyword evidence="1" id="KW-0472">Membrane</keyword>
<dbReference type="Proteomes" id="UP000276776">
    <property type="component" value="Unassembled WGS sequence"/>
</dbReference>
<accession>A0A0N5CSY5</accession>